<comment type="caution">
    <text evidence="2">The sequence shown here is derived from an EMBL/GenBank/DDBJ whole genome shotgun (WGS) entry which is preliminary data.</text>
</comment>
<dbReference type="SUPFAM" id="SSF52540">
    <property type="entry name" value="P-loop containing nucleoside triphosphate hydrolases"/>
    <property type="match status" value="2"/>
</dbReference>
<dbReference type="PANTHER" id="PTHR34383:SF3">
    <property type="entry name" value="POLYPHOSPHATE:AMP PHOSPHOTRANSFERASE"/>
    <property type="match status" value="1"/>
</dbReference>
<proteinExistence type="predicted"/>
<protein>
    <submittedName>
        <fullName evidence="2">Polyphosphate--AMP phosphotransferase</fullName>
    </submittedName>
</protein>
<dbReference type="EMBL" id="BAABCK010000067">
    <property type="protein sequence ID" value="GAA3732018.1"/>
    <property type="molecule type" value="Genomic_DNA"/>
</dbReference>
<feature type="domain" description="Polyphosphate kinase-2-related" evidence="1">
    <location>
        <begin position="250"/>
        <end position="471"/>
    </location>
</feature>
<dbReference type="PANTHER" id="PTHR34383">
    <property type="entry name" value="POLYPHOSPHATE:AMP PHOSPHOTRANSFERASE-RELATED"/>
    <property type="match status" value="1"/>
</dbReference>
<dbReference type="Pfam" id="PF03976">
    <property type="entry name" value="PPK2"/>
    <property type="match status" value="2"/>
</dbReference>
<dbReference type="InterPro" id="IPR027417">
    <property type="entry name" value="P-loop_NTPase"/>
</dbReference>
<dbReference type="Proteomes" id="UP001500920">
    <property type="component" value="Unassembled WGS sequence"/>
</dbReference>
<dbReference type="InterPro" id="IPR022488">
    <property type="entry name" value="PPK2-related"/>
</dbReference>
<gene>
    <name evidence="2" type="ORF">GCM10022378_20410</name>
</gene>
<evidence type="ECO:0000259" key="1">
    <source>
        <dbReference type="Pfam" id="PF03976"/>
    </source>
</evidence>
<name>A0ABP7F6G8_9STAP</name>
<feature type="domain" description="Polyphosphate kinase-2-related" evidence="1">
    <location>
        <begin position="7"/>
        <end position="218"/>
    </location>
</feature>
<dbReference type="RefSeq" id="WP_344704086.1">
    <property type="nucleotide sequence ID" value="NZ_BAABCK010000067.1"/>
</dbReference>
<keyword evidence="3" id="KW-1185">Reference proteome</keyword>
<organism evidence="2 3">
    <name type="scientific">Salinicoccus jeotgali</name>
    <dbReference type="NCBI Taxonomy" id="381634"/>
    <lineage>
        <taxon>Bacteria</taxon>
        <taxon>Bacillati</taxon>
        <taxon>Bacillota</taxon>
        <taxon>Bacilli</taxon>
        <taxon>Bacillales</taxon>
        <taxon>Staphylococcaceae</taxon>
        <taxon>Salinicoccus</taxon>
    </lineage>
</organism>
<evidence type="ECO:0000313" key="2">
    <source>
        <dbReference type="EMBL" id="GAA3732018.1"/>
    </source>
</evidence>
<sequence>MAEFDEALENRLGELTRETKDRGIPLMIVIEGPPASGKSRLANALYMALDAKYTNFMATRPPREIDLRYPFLQRFWNHLPKAGDINIHFRSWYAQYINYKSYGIKENIRTEYTDIRQDMENFEQMLTDSGYEIIKLYVDAPEEVRARHIQKLKDNPILKWKAEEFEEQLDKTDYIKEMKKFLDMLTGCPWTVIDFEDKEGAVNTLFSTVVERLEARLEQEDQTQDGSVDGDFTKKYEAEFFDFDFEDEKISGKDYKAILPDLQSRMREIQFQLYKEKVPLILVYEGMDAAGKGGNIKRIREHLDPTGYTVNATGAPTDVELLHHYLWRFAIDIPRSGHVAFYDRSWYGRVLVERIEGLASKQQWQQSYEEINAFEKSLYNSGAIIIKFFLSLDKDEQLERFESREDDPDKQWKLTDEDWRNREKWDEYVEASEDMIRKTHTAFAPWHVIPGNNKKYARITALKKVIETCEARLGISAKSGD</sequence>
<accession>A0ABP7F6G8</accession>
<reference evidence="3" key="1">
    <citation type="journal article" date="2019" name="Int. J. Syst. Evol. Microbiol.">
        <title>The Global Catalogue of Microorganisms (GCM) 10K type strain sequencing project: providing services to taxonomists for standard genome sequencing and annotation.</title>
        <authorList>
            <consortium name="The Broad Institute Genomics Platform"/>
            <consortium name="The Broad Institute Genome Sequencing Center for Infectious Disease"/>
            <person name="Wu L."/>
            <person name="Ma J."/>
        </authorList>
    </citation>
    <scope>NUCLEOTIDE SEQUENCE [LARGE SCALE GENOMIC DNA]</scope>
    <source>
        <strain evidence="3">JCM 16981</strain>
    </source>
</reference>
<dbReference type="Gene3D" id="3.40.50.300">
    <property type="entry name" value="P-loop containing nucleotide triphosphate hydrolases"/>
    <property type="match status" value="2"/>
</dbReference>
<evidence type="ECO:0000313" key="3">
    <source>
        <dbReference type="Proteomes" id="UP001500920"/>
    </source>
</evidence>